<dbReference type="AlphaFoldDB" id="A0A5C6A2K5"/>
<gene>
    <name evidence="1" type="ORF">Pla108_38240</name>
</gene>
<accession>A0A5C6A2K5</accession>
<comment type="caution">
    <text evidence="1">The sequence shown here is derived from an EMBL/GenBank/DDBJ whole genome shotgun (WGS) entry which is preliminary data.</text>
</comment>
<sequence length="55" mass="5827">MVRLPLSVLLVSDTPPETVEIPPPLAVGPVVLFPLTVLLVSDTLPVPVRIPPPKP</sequence>
<name>A0A5C6A2K5_9BACT</name>
<evidence type="ECO:0000313" key="1">
    <source>
        <dbReference type="EMBL" id="TWT94112.1"/>
    </source>
</evidence>
<proteinExistence type="predicted"/>
<reference evidence="1 2" key="1">
    <citation type="submission" date="2019-02" db="EMBL/GenBank/DDBJ databases">
        <title>Deep-cultivation of Planctomycetes and their phenomic and genomic characterization uncovers novel biology.</title>
        <authorList>
            <person name="Wiegand S."/>
            <person name="Jogler M."/>
            <person name="Boedeker C."/>
            <person name="Pinto D."/>
            <person name="Vollmers J."/>
            <person name="Rivas-Marin E."/>
            <person name="Kohn T."/>
            <person name="Peeters S.H."/>
            <person name="Heuer A."/>
            <person name="Rast P."/>
            <person name="Oberbeckmann S."/>
            <person name="Bunk B."/>
            <person name="Jeske O."/>
            <person name="Meyerdierks A."/>
            <person name="Storesund J.E."/>
            <person name="Kallscheuer N."/>
            <person name="Luecker S."/>
            <person name="Lage O.M."/>
            <person name="Pohl T."/>
            <person name="Merkel B.J."/>
            <person name="Hornburger P."/>
            <person name="Mueller R.-W."/>
            <person name="Bruemmer F."/>
            <person name="Labrenz M."/>
            <person name="Spormann A.M."/>
            <person name="Op Den Camp H."/>
            <person name="Overmann J."/>
            <person name="Amann R."/>
            <person name="Jetten M.S.M."/>
            <person name="Mascher T."/>
            <person name="Medema M.H."/>
            <person name="Devos D.P."/>
            <person name="Kaster A.-K."/>
            <person name="Ovreas L."/>
            <person name="Rohde M."/>
            <person name="Galperin M.Y."/>
            <person name="Jogler C."/>
        </authorList>
    </citation>
    <scope>NUCLEOTIDE SEQUENCE [LARGE SCALE GENOMIC DNA]</scope>
    <source>
        <strain evidence="1 2">Pla108</strain>
    </source>
</reference>
<dbReference type="Proteomes" id="UP000317421">
    <property type="component" value="Unassembled WGS sequence"/>
</dbReference>
<organism evidence="1 2">
    <name type="scientific">Botrimarina colliarenosi</name>
    <dbReference type="NCBI Taxonomy" id="2528001"/>
    <lineage>
        <taxon>Bacteria</taxon>
        <taxon>Pseudomonadati</taxon>
        <taxon>Planctomycetota</taxon>
        <taxon>Planctomycetia</taxon>
        <taxon>Pirellulales</taxon>
        <taxon>Lacipirellulaceae</taxon>
        <taxon>Botrimarina</taxon>
    </lineage>
</organism>
<dbReference type="EMBL" id="SJPR01000007">
    <property type="protein sequence ID" value="TWT94112.1"/>
    <property type="molecule type" value="Genomic_DNA"/>
</dbReference>
<keyword evidence="2" id="KW-1185">Reference proteome</keyword>
<protein>
    <submittedName>
        <fullName evidence="1">Uncharacterized protein</fullName>
    </submittedName>
</protein>
<evidence type="ECO:0000313" key="2">
    <source>
        <dbReference type="Proteomes" id="UP000317421"/>
    </source>
</evidence>